<accession>A0A4Y9YT59</accession>
<dbReference type="OrthoDB" id="6431331at2759"/>
<reference evidence="2 3" key="1">
    <citation type="submission" date="2019-02" db="EMBL/GenBank/DDBJ databases">
        <title>Genome sequencing of the rare red list fungi Dentipellis fragilis.</title>
        <authorList>
            <person name="Buettner E."/>
            <person name="Kellner H."/>
        </authorList>
    </citation>
    <scope>NUCLEOTIDE SEQUENCE [LARGE SCALE GENOMIC DNA]</scope>
    <source>
        <strain evidence="2 3">DSM 105465</strain>
    </source>
</reference>
<feature type="transmembrane region" description="Helical" evidence="1">
    <location>
        <begin position="28"/>
        <end position="54"/>
    </location>
</feature>
<feature type="transmembrane region" description="Helical" evidence="1">
    <location>
        <begin position="61"/>
        <end position="84"/>
    </location>
</feature>
<dbReference type="Gene3D" id="3.40.50.1820">
    <property type="entry name" value="alpha/beta hydrolase"/>
    <property type="match status" value="1"/>
</dbReference>
<dbReference type="AlphaFoldDB" id="A0A4Y9YT59"/>
<evidence type="ECO:0000313" key="3">
    <source>
        <dbReference type="Proteomes" id="UP000298327"/>
    </source>
</evidence>
<sequence length="538" mass="61283">MAAAEKDTGAAAPARVSERPYVPPPKDLTFYIVLLVVIIPLWSIPPLSWGFVLYSLRTDSLWTFAWLGKFIFALALAEVFFSVYHFNLAGYVAGPCRVGAGNLGELQTAFKRVLQAGLASLSEEGYDEETLDDERPGSPGEEIELLESTDPRAIDFRTMLRTWFGRVPFSQIRRQEMFEWFYWAIFNAKLPALDTLPASHRTVLEDTLKMVEMRTGVQIPEGSNPAARPLRLTLDPVTIAWRPFGFYVFITVANYLARLRLRHKWQVKHYSKHGLDYLLRIPEGYDVKTGPQPIVFMHGLGLGLLQYMPIISYLMKVLPDTPFLVPLQPHISQQIFHPHFLMPKGRKETAEAMRTILEELGWAEAGESDDVPIQARAKGVTVISHSNGSYSHAWVLKAYPQLIKRSCFVDPVTFCLWEGDVCYNFLYRRCHNGLQLVMRYFVGMELGVANLLQRNFDWSSNSLWYEEIPNARDPSRTKFFLGGSDSILHADRVKRYLTSHGVRNGLWYDPNGQHGQALRGEGVKELVRWIQEGAVEKP</sequence>
<dbReference type="Proteomes" id="UP000298327">
    <property type="component" value="Unassembled WGS sequence"/>
</dbReference>
<dbReference type="PANTHER" id="PTHR37471">
    <property type="entry name" value="UNNAMED PRODUCT"/>
    <property type="match status" value="1"/>
</dbReference>
<evidence type="ECO:0000256" key="1">
    <source>
        <dbReference type="SAM" id="Phobius"/>
    </source>
</evidence>
<dbReference type="STRING" id="205917.A0A4Y9YT59"/>
<dbReference type="PANTHER" id="PTHR37471:SF1">
    <property type="entry name" value="AB HYDROLASE-1 DOMAIN-CONTAINING PROTEIN"/>
    <property type="match status" value="1"/>
</dbReference>
<gene>
    <name evidence="2" type="ORF">EVG20_g5999</name>
</gene>
<comment type="caution">
    <text evidence="2">The sequence shown here is derived from an EMBL/GenBank/DDBJ whole genome shotgun (WGS) entry which is preliminary data.</text>
</comment>
<protein>
    <recommendedName>
        <fullName evidence="4">AB hydrolase-1 domain-containing protein</fullName>
    </recommendedName>
</protein>
<keyword evidence="1" id="KW-1133">Transmembrane helix</keyword>
<evidence type="ECO:0000313" key="2">
    <source>
        <dbReference type="EMBL" id="TFY64279.1"/>
    </source>
</evidence>
<dbReference type="EMBL" id="SEOQ01000378">
    <property type="protein sequence ID" value="TFY64279.1"/>
    <property type="molecule type" value="Genomic_DNA"/>
</dbReference>
<organism evidence="2 3">
    <name type="scientific">Dentipellis fragilis</name>
    <dbReference type="NCBI Taxonomy" id="205917"/>
    <lineage>
        <taxon>Eukaryota</taxon>
        <taxon>Fungi</taxon>
        <taxon>Dikarya</taxon>
        <taxon>Basidiomycota</taxon>
        <taxon>Agaricomycotina</taxon>
        <taxon>Agaricomycetes</taxon>
        <taxon>Russulales</taxon>
        <taxon>Hericiaceae</taxon>
        <taxon>Dentipellis</taxon>
    </lineage>
</organism>
<name>A0A4Y9YT59_9AGAM</name>
<evidence type="ECO:0008006" key="4">
    <source>
        <dbReference type="Google" id="ProtNLM"/>
    </source>
</evidence>
<dbReference type="InterPro" id="IPR029058">
    <property type="entry name" value="AB_hydrolase_fold"/>
</dbReference>
<keyword evidence="3" id="KW-1185">Reference proteome</keyword>
<proteinExistence type="predicted"/>
<dbReference type="SUPFAM" id="SSF53474">
    <property type="entry name" value="alpha/beta-Hydrolases"/>
    <property type="match status" value="1"/>
</dbReference>
<keyword evidence="1" id="KW-0472">Membrane</keyword>
<keyword evidence="1" id="KW-0812">Transmembrane</keyword>